<keyword evidence="3" id="KW-1185">Reference proteome</keyword>
<proteinExistence type="predicted"/>
<feature type="region of interest" description="Disordered" evidence="1">
    <location>
        <begin position="365"/>
        <end position="384"/>
    </location>
</feature>
<feature type="region of interest" description="Disordered" evidence="1">
    <location>
        <begin position="275"/>
        <end position="305"/>
    </location>
</feature>
<feature type="compositionally biased region" description="Polar residues" evidence="1">
    <location>
        <begin position="16"/>
        <end position="25"/>
    </location>
</feature>
<sequence length="384" mass="43921">MEESEKINGKKRLPSIPSNFVTLRQLQDRWIKEKERKQKGKGEGEAEGEGEGEGPQQREEKEAIADERVGDEVSGRGSRKDGRFSRFKRDNGKRVAVGKPSDEKIAVPEDFDTELKDDELKKKKKQKNWKNKKKNGMEEKAGAANKGEEVKERAGNELRPASTESNEDNELIGDEVHAPKLSSVEEVNVKARREWQLRVNPRTHGRKAEIGQKFLAMSLDGEIRTGVQAPETASVEVRRKSQPNIIPRTHGRKAEIGQKFQAMSLDGEIRTGVQAPETASVEGRRESQPNLIPRSHGRKAERKFQSMSMDDDIRTRYYRRYGRQNVDFKFNHRRGIPELNRTYDGKFGRRRELNQRNEGMVWVKKGEVKDQNASGIQSSSQELY</sequence>
<evidence type="ECO:0000313" key="2">
    <source>
        <dbReference type="EMBL" id="KAK9023832.1"/>
    </source>
</evidence>
<dbReference type="Proteomes" id="UP001396334">
    <property type="component" value="Unassembled WGS sequence"/>
</dbReference>
<protein>
    <submittedName>
        <fullName evidence="2">Uncharacterized protein</fullName>
    </submittedName>
</protein>
<feature type="compositionally biased region" description="Basic and acidic residues" evidence="1">
    <location>
        <begin position="56"/>
        <end position="93"/>
    </location>
</feature>
<dbReference type="EMBL" id="JBBPBN010000015">
    <property type="protein sequence ID" value="KAK9023832.1"/>
    <property type="molecule type" value="Genomic_DNA"/>
</dbReference>
<feature type="compositionally biased region" description="Basic and acidic residues" evidence="1">
    <location>
        <begin position="135"/>
        <end position="156"/>
    </location>
</feature>
<feature type="compositionally biased region" description="Basic and acidic residues" evidence="1">
    <location>
        <begin position="26"/>
        <end position="44"/>
    </location>
</feature>
<feature type="compositionally biased region" description="Polar residues" evidence="1">
    <location>
        <begin position="371"/>
        <end position="384"/>
    </location>
</feature>
<name>A0ABR2SF23_9ROSI</name>
<organism evidence="2 3">
    <name type="scientific">Hibiscus sabdariffa</name>
    <name type="common">roselle</name>
    <dbReference type="NCBI Taxonomy" id="183260"/>
    <lineage>
        <taxon>Eukaryota</taxon>
        <taxon>Viridiplantae</taxon>
        <taxon>Streptophyta</taxon>
        <taxon>Embryophyta</taxon>
        <taxon>Tracheophyta</taxon>
        <taxon>Spermatophyta</taxon>
        <taxon>Magnoliopsida</taxon>
        <taxon>eudicotyledons</taxon>
        <taxon>Gunneridae</taxon>
        <taxon>Pentapetalae</taxon>
        <taxon>rosids</taxon>
        <taxon>malvids</taxon>
        <taxon>Malvales</taxon>
        <taxon>Malvaceae</taxon>
        <taxon>Malvoideae</taxon>
        <taxon>Hibiscus</taxon>
    </lineage>
</organism>
<feature type="compositionally biased region" description="Basic residues" evidence="1">
    <location>
        <begin position="122"/>
        <end position="134"/>
    </location>
</feature>
<gene>
    <name evidence="2" type="ORF">V6N11_004029</name>
</gene>
<evidence type="ECO:0000256" key="1">
    <source>
        <dbReference type="SAM" id="MobiDB-lite"/>
    </source>
</evidence>
<reference evidence="2 3" key="1">
    <citation type="journal article" date="2024" name="G3 (Bethesda)">
        <title>Genome assembly of Hibiscus sabdariffa L. provides insights into metabolisms of medicinal natural products.</title>
        <authorList>
            <person name="Kim T."/>
        </authorList>
    </citation>
    <scope>NUCLEOTIDE SEQUENCE [LARGE SCALE GENOMIC DNA]</scope>
    <source>
        <strain evidence="2">TK-2024</strain>
        <tissue evidence="2">Old leaves</tissue>
    </source>
</reference>
<evidence type="ECO:0000313" key="3">
    <source>
        <dbReference type="Proteomes" id="UP001396334"/>
    </source>
</evidence>
<accession>A0ABR2SF23</accession>
<comment type="caution">
    <text evidence="2">The sequence shown here is derived from an EMBL/GenBank/DDBJ whole genome shotgun (WGS) entry which is preliminary data.</text>
</comment>
<feature type="region of interest" description="Disordered" evidence="1">
    <location>
        <begin position="1"/>
        <end position="178"/>
    </location>
</feature>